<accession>A0ABW1NU22</accession>
<dbReference type="EMBL" id="JBHSRF010000095">
    <property type="protein sequence ID" value="MFC6086655.1"/>
    <property type="molecule type" value="Genomic_DNA"/>
</dbReference>
<protein>
    <submittedName>
        <fullName evidence="3">DUF1707 domain-containing protein</fullName>
    </submittedName>
</protein>
<evidence type="ECO:0000259" key="2">
    <source>
        <dbReference type="Pfam" id="PF08044"/>
    </source>
</evidence>
<dbReference type="RefSeq" id="WP_380762048.1">
    <property type="nucleotide sequence ID" value="NZ_JBHSRF010000095.1"/>
</dbReference>
<evidence type="ECO:0000256" key="1">
    <source>
        <dbReference type="SAM" id="Phobius"/>
    </source>
</evidence>
<feature type="transmembrane region" description="Helical" evidence="1">
    <location>
        <begin position="87"/>
        <end position="105"/>
    </location>
</feature>
<reference evidence="4" key="1">
    <citation type="journal article" date="2019" name="Int. J. Syst. Evol. Microbiol.">
        <title>The Global Catalogue of Microorganisms (GCM) 10K type strain sequencing project: providing services to taxonomists for standard genome sequencing and annotation.</title>
        <authorList>
            <consortium name="The Broad Institute Genomics Platform"/>
            <consortium name="The Broad Institute Genome Sequencing Center for Infectious Disease"/>
            <person name="Wu L."/>
            <person name="Ma J."/>
        </authorList>
    </citation>
    <scope>NUCLEOTIDE SEQUENCE [LARGE SCALE GENOMIC DNA]</scope>
    <source>
        <strain evidence="4">JCM 30346</strain>
    </source>
</reference>
<organism evidence="3 4">
    <name type="scientific">Sphaerisporangium aureirubrum</name>
    <dbReference type="NCBI Taxonomy" id="1544736"/>
    <lineage>
        <taxon>Bacteria</taxon>
        <taxon>Bacillati</taxon>
        <taxon>Actinomycetota</taxon>
        <taxon>Actinomycetes</taxon>
        <taxon>Streptosporangiales</taxon>
        <taxon>Streptosporangiaceae</taxon>
        <taxon>Sphaerisporangium</taxon>
    </lineage>
</organism>
<proteinExistence type="predicted"/>
<dbReference type="InterPro" id="IPR012551">
    <property type="entry name" value="DUF1707_SHOCT-like"/>
</dbReference>
<evidence type="ECO:0000313" key="4">
    <source>
        <dbReference type="Proteomes" id="UP001596137"/>
    </source>
</evidence>
<keyword evidence="1" id="KW-0472">Membrane</keyword>
<keyword evidence="1" id="KW-0812">Transmembrane</keyword>
<sequence>MAAVPEMRASDGDRDRVAAELREHAAQGRLTMDEFNERLELVYQGRTYGDLQKITADLPGIDLHTLPAPQPKAPARRDDAVRKGLKAAWASWASVVAVCTVVWALTSPGDYFWPMWVGGPWGAILLVSSIFGLDPSHNNRGRQRDR</sequence>
<keyword evidence="4" id="KW-1185">Reference proteome</keyword>
<comment type="caution">
    <text evidence="3">The sequence shown here is derived from an EMBL/GenBank/DDBJ whole genome shotgun (WGS) entry which is preliminary data.</text>
</comment>
<dbReference type="Proteomes" id="UP001596137">
    <property type="component" value="Unassembled WGS sequence"/>
</dbReference>
<dbReference type="PANTHER" id="PTHR40763:SF4">
    <property type="entry name" value="DUF1707 DOMAIN-CONTAINING PROTEIN"/>
    <property type="match status" value="1"/>
</dbReference>
<feature type="transmembrane region" description="Helical" evidence="1">
    <location>
        <begin position="111"/>
        <end position="133"/>
    </location>
</feature>
<feature type="domain" description="DUF1707" evidence="2">
    <location>
        <begin position="7"/>
        <end position="59"/>
    </location>
</feature>
<dbReference type="PANTHER" id="PTHR40763">
    <property type="entry name" value="MEMBRANE PROTEIN-RELATED"/>
    <property type="match status" value="1"/>
</dbReference>
<evidence type="ECO:0000313" key="3">
    <source>
        <dbReference type="EMBL" id="MFC6086655.1"/>
    </source>
</evidence>
<gene>
    <name evidence="3" type="ORF">ACFP1K_36180</name>
</gene>
<dbReference type="Pfam" id="PF08044">
    <property type="entry name" value="DUF1707"/>
    <property type="match status" value="1"/>
</dbReference>
<keyword evidence="1" id="KW-1133">Transmembrane helix</keyword>
<name>A0ABW1NU22_9ACTN</name>